<evidence type="ECO:0000256" key="1">
    <source>
        <dbReference type="SAM" id="MobiDB-lite"/>
    </source>
</evidence>
<evidence type="ECO:0000313" key="2">
    <source>
        <dbReference type="EMBL" id="GMR38715.1"/>
    </source>
</evidence>
<feature type="non-terminal residue" evidence="2">
    <location>
        <position position="182"/>
    </location>
</feature>
<dbReference type="EMBL" id="BTRK01000002">
    <property type="protein sequence ID" value="GMR38715.1"/>
    <property type="molecule type" value="Genomic_DNA"/>
</dbReference>
<feature type="region of interest" description="Disordered" evidence="1">
    <location>
        <begin position="1"/>
        <end position="28"/>
    </location>
</feature>
<gene>
    <name evidence="2" type="ORF">PMAYCL1PPCAC_08910</name>
</gene>
<proteinExistence type="predicted"/>
<dbReference type="AlphaFoldDB" id="A0AAN4ZKK3"/>
<evidence type="ECO:0000313" key="3">
    <source>
        <dbReference type="Proteomes" id="UP001328107"/>
    </source>
</evidence>
<protein>
    <submittedName>
        <fullName evidence="2">Uncharacterized protein</fullName>
    </submittedName>
</protein>
<name>A0AAN4ZKK3_9BILA</name>
<organism evidence="2 3">
    <name type="scientific">Pristionchus mayeri</name>
    <dbReference type="NCBI Taxonomy" id="1317129"/>
    <lineage>
        <taxon>Eukaryota</taxon>
        <taxon>Metazoa</taxon>
        <taxon>Ecdysozoa</taxon>
        <taxon>Nematoda</taxon>
        <taxon>Chromadorea</taxon>
        <taxon>Rhabditida</taxon>
        <taxon>Rhabditina</taxon>
        <taxon>Diplogasteromorpha</taxon>
        <taxon>Diplogasteroidea</taxon>
        <taxon>Neodiplogasteridae</taxon>
        <taxon>Pristionchus</taxon>
    </lineage>
</organism>
<accession>A0AAN4ZKK3</accession>
<sequence length="182" mass="21167">MQRGNSRGKPSRIPSGATRCSSERRRREWGLSWPTSNGIIDVMETTMNECLPENTYVYRTEDGTTYLYDPTKIFSERLYVECEGRQVFAKLPDDNISAMVDHGNEIYFFSKAEKIYKVEFSFSDGFKVTHLRDKAEGEVFHRGVLGSRMINGKKWFYRLWVDPNINGIEVGTTDEDLKYLEF</sequence>
<comment type="caution">
    <text evidence="2">The sequence shown here is derived from an EMBL/GenBank/DDBJ whole genome shotgun (WGS) entry which is preliminary data.</text>
</comment>
<keyword evidence="3" id="KW-1185">Reference proteome</keyword>
<reference evidence="3" key="1">
    <citation type="submission" date="2022-10" db="EMBL/GenBank/DDBJ databases">
        <title>Genome assembly of Pristionchus species.</title>
        <authorList>
            <person name="Yoshida K."/>
            <person name="Sommer R.J."/>
        </authorList>
    </citation>
    <scope>NUCLEOTIDE SEQUENCE [LARGE SCALE GENOMIC DNA]</scope>
    <source>
        <strain evidence="3">RS5460</strain>
    </source>
</reference>
<dbReference type="Proteomes" id="UP001328107">
    <property type="component" value="Unassembled WGS sequence"/>
</dbReference>